<dbReference type="InterPro" id="IPR027417">
    <property type="entry name" value="P-loop_NTPase"/>
</dbReference>
<dbReference type="STRING" id="1249933.SAMN04489797_2562"/>
<accession>A0A1H1VIC2</accession>
<dbReference type="Pfam" id="PF03567">
    <property type="entry name" value="Sulfotransfer_2"/>
    <property type="match status" value="1"/>
</dbReference>
<dbReference type="Proteomes" id="UP000198963">
    <property type="component" value="Chromosome I"/>
</dbReference>
<reference evidence="1 2" key="1">
    <citation type="submission" date="2016-10" db="EMBL/GenBank/DDBJ databases">
        <authorList>
            <person name="Varghese N."/>
            <person name="Submissions S."/>
        </authorList>
    </citation>
    <scope>NUCLEOTIDE SEQUENCE [LARGE SCALE GENOMIC DNA]</scope>
    <source>
        <strain evidence="1 2">RHA_55</strain>
    </source>
</reference>
<dbReference type="SUPFAM" id="SSF52540">
    <property type="entry name" value="P-loop containing nucleoside triphosphate hydrolases"/>
    <property type="match status" value="1"/>
</dbReference>
<evidence type="ECO:0000313" key="2">
    <source>
        <dbReference type="Proteomes" id="UP000198963"/>
    </source>
</evidence>
<evidence type="ECO:0000313" key="1">
    <source>
        <dbReference type="EMBL" id="SDS84445.1"/>
    </source>
</evidence>
<keyword evidence="2" id="KW-1185">Reference proteome</keyword>
<dbReference type="RefSeq" id="WP_092447060.1">
    <property type="nucleotide sequence ID" value="NZ_LT629774.1"/>
</dbReference>
<protein>
    <submittedName>
        <fullName evidence="1">Sulfotransferase family protein</fullName>
    </submittedName>
</protein>
<name>A0A1H1VIC2_9FLAO</name>
<keyword evidence="1" id="KW-0808">Transferase</keyword>
<proteinExistence type="predicted"/>
<gene>
    <name evidence="1" type="ORF">SAMN04489797_2562</name>
</gene>
<dbReference type="GO" id="GO:0008146">
    <property type="term" value="F:sulfotransferase activity"/>
    <property type="evidence" value="ECO:0007669"/>
    <property type="project" value="InterPro"/>
</dbReference>
<dbReference type="AlphaFoldDB" id="A0A1H1VIC2"/>
<sequence length="266" mass="31319">MISKIINSYTYKKYHRKIKYFLASRYYNNSKYLPEGIDRVYHIHIRKSAGTSVNSAFWNLGDLTLKKIGREPIILSKNYSFVCFNKDLIEAGHYLYASAHFAQWELNLRPNTFTFTVLREPYSRLVSLYKYYTWVEQVDEQTGYNLDTSYYVLKAQSHLLGKSFKDFVDVLSDKYLTNQLYTFSKTLDVNDALSNISKVDRVYFQDNFSYAISDLEASLGLPLQVKNERNFGKIAIHISEEEKHHALSKLKDEIEFYQLALEKYKK</sequence>
<dbReference type="Gene3D" id="3.40.50.300">
    <property type="entry name" value="P-loop containing nucleotide triphosphate hydrolases"/>
    <property type="match status" value="1"/>
</dbReference>
<organism evidence="1 2">
    <name type="scientific">Winogradskyella sediminis</name>
    <dbReference type="NCBI Taxonomy" id="1382466"/>
    <lineage>
        <taxon>Bacteria</taxon>
        <taxon>Pseudomonadati</taxon>
        <taxon>Bacteroidota</taxon>
        <taxon>Flavobacteriia</taxon>
        <taxon>Flavobacteriales</taxon>
        <taxon>Flavobacteriaceae</taxon>
        <taxon>Winogradskyella</taxon>
    </lineage>
</organism>
<dbReference type="GO" id="GO:0016020">
    <property type="term" value="C:membrane"/>
    <property type="evidence" value="ECO:0007669"/>
    <property type="project" value="InterPro"/>
</dbReference>
<dbReference type="EMBL" id="LT629774">
    <property type="protein sequence ID" value="SDS84445.1"/>
    <property type="molecule type" value="Genomic_DNA"/>
</dbReference>
<dbReference type="InterPro" id="IPR005331">
    <property type="entry name" value="Sulfotransferase"/>
</dbReference>